<dbReference type="VEuPathDB" id="AmoebaDB:EIN_282390"/>
<dbReference type="PANTHER" id="PTHR45756">
    <property type="entry name" value="PALMITOYLTRANSFERASE"/>
    <property type="match status" value="1"/>
</dbReference>
<sequence length="132" mass="15604">MFVVIIAFIIIVVLFVFKKKDNKHTKNICVFKMSRSNIIMTKLEGVIFSNKNEISFWLKVTKYKLKMKVVNYKCDKYKIRTKPKIVTLKSGFVCEFEVFITPYCTMDLSDEIMIVSLDLHYGKGIHEDCYFF</sequence>
<dbReference type="KEGG" id="eiv:EIN_282390"/>
<dbReference type="GeneID" id="14884762"/>
<dbReference type="EMBL" id="KB207030">
    <property type="protein sequence ID" value="ELP85858.1"/>
    <property type="molecule type" value="Genomic_DNA"/>
</dbReference>
<keyword evidence="1" id="KW-0732">Signal</keyword>
<dbReference type="RefSeq" id="XP_004185204.1">
    <property type="nucleotide sequence ID" value="XM_004185156.1"/>
</dbReference>
<dbReference type="PANTHER" id="PTHR45756:SF1">
    <property type="entry name" value="PROTEIN KINASE DOMAIN CONTAINING PROTEIN"/>
    <property type="match status" value="1"/>
</dbReference>
<feature type="chain" id="PRO_5001980307" evidence="1">
    <location>
        <begin position="19"/>
        <end position="132"/>
    </location>
</feature>
<dbReference type="InterPro" id="IPR053215">
    <property type="entry name" value="TKL_Ser/Thr_kinase"/>
</dbReference>
<protein>
    <submittedName>
        <fullName evidence="2">Uncharacterized protein</fullName>
    </submittedName>
</protein>
<dbReference type="AlphaFoldDB" id="A0A0A1TX65"/>
<evidence type="ECO:0000256" key="1">
    <source>
        <dbReference type="SAM" id="SignalP"/>
    </source>
</evidence>
<name>A0A0A1TX65_ENTIV</name>
<proteinExistence type="predicted"/>
<evidence type="ECO:0000313" key="2">
    <source>
        <dbReference type="EMBL" id="ELP85858.1"/>
    </source>
</evidence>
<evidence type="ECO:0000313" key="3">
    <source>
        <dbReference type="Proteomes" id="UP000014680"/>
    </source>
</evidence>
<dbReference type="Proteomes" id="UP000014680">
    <property type="component" value="Unassembled WGS sequence"/>
</dbReference>
<reference evidence="2 3" key="1">
    <citation type="submission" date="2012-10" db="EMBL/GenBank/DDBJ databases">
        <authorList>
            <person name="Zafar N."/>
            <person name="Inman J."/>
            <person name="Hall N."/>
            <person name="Lorenzi H."/>
            <person name="Caler E."/>
        </authorList>
    </citation>
    <scope>NUCLEOTIDE SEQUENCE [LARGE SCALE GENOMIC DNA]</scope>
    <source>
        <strain evidence="2 3">IP1</strain>
    </source>
</reference>
<organism evidence="2 3">
    <name type="scientific">Entamoeba invadens IP1</name>
    <dbReference type="NCBI Taxonomy" id="370355"/>
    <lineage>
        <taxon>Eukaryota</taxon>
        <taxon>Amoebozoa</taxon>
        <taxon>Evosea</taxon>
        <taxon>Archamoebae</taxon>
        <taxon>Mastigamoebida</taxon>
        <taxon>Entamoebidae</taxon>
        <taxon>Entamoeba</taxon>
    </lineage>
</organism>
<keyword evidence="3" id="KW-1185">Reference proteome</keyword>
<feature type="signal peptide" evidence="1">
    <location>
        <begin position="1"/>
        <end position="18"/>
    </location>
</feature>
<accession>A0A0A1TX65</accession>
<gene>
    <name evidence="2" type="ORF">EIN_282390</name>
</gene>